<dbReference type="InterPro" id="IPR002734">
    <property type="entry name" value="RibDG_C"/>
</dbReference>
<keyword evidence="2" id="KW-0521">NADP</keyword>
<evidence type="ECO:0000256" key="3">
    <source>
        <dbReference type="ARBA" id="ARBA00023002"/>
    </source>
</evidence>
<protein>
    <submittedName>
        <fullName evidence="5">Dihydrofolate reductase family protein</fullName>
    </submittedName>
</protein>
<evidence type="ECO:0000259" key="4">
    <source>
        <dbReference type="Pfam" id="PF01872"/>
    </source>
</evidence>
<dbReference type="PANTHER" id="PTHR38011">
    <property type="entry name" value="DIHYDROFOLATE REDUCTASE FAMILY PROTEIN (AFU_ORTHOLOGUE AFUA_8G06820)"/>
    <property type="match status" value="1"/>
</dbReference>
<dbReference type="Pfam" id="PF01872">
    <property type="entry name" value="RibD_C"/>
    <property type="match status" value="1"/>
</dbReference>
<keyword evidence="3" id="KW-0560">Oxidoreductase</keyword>
<proteinExistence type="predicted"/>
<evidence type="ECO:0000313" key="6">
    <source>
        <dbReference type="Proteomes" id="UP001172708"/>
    </source>
</evidence>
<comment type="pathway">
    <text evidence="1">Cofactor biosynthesis; riboflavin biosynthesis.</text>
</comment>
<evidence type="ECO:0000256" key="2">
    <source>
        <dbReference type="ARBA" id="ARBA00022857"/>
    </source>
</evidence>
<dbReference type="Gene3D" id="3.40.430.10">
    <property type="entry name" value="Dihydrofolate Reductase, subunit A"/>
    <property type="match status" value="1"/>
</dbReference>
<evidence type="ECO:0000313" key="5">
    <source>
        <dbReference type="EMBL" id="MDN4481605.1"/>
    </source>
</evidence>
<accession>A0ABT8GJK3</accession>
<evidence type="ECO:0000256" key="1">
    <source>
        <dbReference type="ARBA" id="ARBA00005104"/>
    </source>
</evidence>
<dbReference type="Proteomes" id="UP001172708">
    <property type="component" value="Unassembled WGS sequence"/>
</dbReference>
<dbReference type="InterPro" id="IPR050765">
    <property type="entry name" value="Riboflavin_Biosynth_HTPR"/>
</dbReference>
<gene>
    <name evidence="5" type="ORF">QQX02_11785</name>
</gene>
<comment type="caution">
    <text evidence="5">The sequence shown here is derived from an EMBL/GenBank/DDBJ whole genome shotgun (WGS) entry which is preliminary data.</text>
</comment>
<reference evidence="5" key="1">
    <citation type="submission" date="2023-06" db="EMBL/GenBank/DDBJ databases">
        <title>Egi l300058.</title>
        <authorList>
            <person name="Gao L."/>
            <person name="Fang B.-Z."/>
            <person name="Li W.-J."/>
        </authorList>
    </citation>
    <scope>NUCLEOTIDE SEQUENCE</scope>
    <source>
        <strain evidence="5">EGI L300058</strain>
    </source>
</reference>
<feature type="domain" description="Bacterial bifunctional deaminase-reductase C-terminal" evidence="4">
    <location>
        <begin position="40"/>
        <end position="206"/>
    </location>
</feature>
<name>A0ABT8GJK3_9MICO</name>
<keyword evidence="6" id="KW-1185">Reference proteome</keyword>
<dbReference type="RefSeq" id="WP_301143311.1">
    <property type="nucleotide sequence ID" value="NZ_JAUHQA010000001.1"/>
</dbReference>
<sequence>MTEPDRATTLRRIEPAGDDIAPDPAEGEMRALYAHRPGTVRLGLIRSRDGRCAGPDGSSGTLTGPEDLRILRTLRSVADVVLVGAQTARRERYGDIDLPAALTATRTSLRAPRPHLAIVTRSGILPPGLTPATTWIVTVSGSRAAALGGPWASQVIEAGGTDISPRTLLRELGSRGLTRVLCEGGPTLAARMLERGLIDEFCVTTADVDGDPGAKRVPDVPARLRLAHRLAGGPFEMERWVAPR</sequence>
<dbReference type="PANTHER" id="PTHR38011:SF7">
    <property type="entry name" value="2,5-DIAMINO-6-RIBOSYLAMINO-4(3H)-PYRIMIDINONE 5'-PHOSPHATE REDUCTASE"/>
    <property type="match status" value="1"/>
</dbReference>
<dbReference type="SUPFAM" id="SSF53597">
    <property type="entry name" value="Dihydrofolate reductase-like"/>
    <property type="match status" value="1"/>
</dbReference>
<organism evidence="5 6">
    <name type="scientific">Demequina muriae</name>
    <dbReference type="NCBI Taxonomy" id="3051664"/>
    <lineage>
        <taxon>Bacteria</taxon>
        <taxon>Bacillati</taxon>
        <taxon>Actinomycetota</taxon>
        <taxon>Actinomycetes</taxon>
        <taxon>Micrococcales</taxon>
        <taxon>Demequinaceae</taxon>
        <taxon>Demequina</taxon>
    </lineage>
</organism>
<dbReference type="InterPro" id="IPR024072">
    <property type="entry name" value="DHFR-like_dom_sf"/>
</dbReference>
<dbReference type="EMBL" id="JAUHQA010000001">
    <property type="protein sequence ID" value="MDN4481605.1"/>
    <property type="molecule type" value="Genomic_DNA"/>
</dbReference>